<dbReference type="Proteomes" id="UP001190640">
    <property type="component" value="Chromosome 2"/>
</dbReference>
<dbReference type="GO" id="GO:0008017">
    <property type="term" value="F:microtubule binding"/>
    <property type="evidence" value="ECO:0007669"/>
    <property type="project" value="InterPro"/>
</dbReference>
<dbReference type="Pfam" id="PF24478">
    <property type="entry name" value="DCX2_DCDC1"/>
    <property type="match status" value="2"/>
</dbReference>
<dbReference type="InterPro" id="IPR036572">
    <property type="entry name" value="Doublecortin_dom_sf"/>
</dbReference>
<dbReference type="SUPFAM" id="SSF50370">
    <property type="entry name" value="Ricin B-like lectins"/>
    <property type="match status" value="1"/>
</dbReference>
<organism evidence="3 4">
    <name type="scientific">Eublepharis macularius</name>
    <name type="common">Leopard gecko</name>
    <name type="synonym">Cyrtodactylus macularius</name>
    <dbReference type="NCBI Taxonomy" id="481883"/>
    <lineage>
        <taxon>Eukaryota</taxon>
        <taxon>Metazoa</taxon>
        <taxon>Chordata</taxon>
        <taxon>Craniata</taxon>
        <taxon>Vertebrata</taxon>
        <taxon>Euteleostomi</taxon>
        <taxon>Lepidosauria</taxon>
        <taxon>Squamata</taxon>
        <taxon>Bifurcata</taxon>
        <taxon>Gekkota</taxon>
        <taxon>Eublepharidae</taxon>
        <taxon>Eublepharinae</taxon>
        <taxon>Eublepharis</taxon>
    </lineage>
</organism>
<dbReference type="PANTHER" id="PTHR46302:SF3">
    <property type="entry name" value="DOUBLECORTIN DOMAIN-CONTAINING PROTEIN 1"/>
    <property type="match status" value="1"/>
</dbReference>
<keyword evidence="3" id="KW-1185">Reference proteome</keyword>
<evidence type="ECO:0000313" key="3">
    <source>
        <dbReference type="Proteomes" id="UP001190640"/>
    </source>
</evidence>
<reference evidence="4" key="1">
    <citation type="submission" date="2025-08" db="UniProtKB">
        <authorList>
            <consortium name="RefSeq"/>
        </authorList>
    </citation>
    <scope>IDENTIFICATION</scope>
    <source>
        <tissue evidence="4">Blood</tissue>
    </source>
</reference>
<accession>A0AA97IUR4</accession>
<dbReference type="InterPro" id="IPR035992">
    <property type="entry name" value="Ricin_B-like_lectins"/>
</dbReference>
<feature type="region of interest" description="Disordered" evidence="1">
    <location>
        <begin position="1"/>
        <end position="39"/>
    </location>
</feature>
<evidence type="ECO:0000256" key="1">
    <source>
        <dbReference type="SAM" id="MobiDB-lite"/>
    </source>
</evidence>
<dbReference type="GeneID" id="129323446"/>
<dbReference type="CDD" id="cd17159">
    <property type="entry name" value="DCX4_DCDC5"/>
    <property type="match status" value="1"/>
</dbReference>
<dbReference type="CDD" id="cd17156">
    <property type="entry name" value="DCX1_DCDC5"/>
    <property type="match status" value="1"/>
</dbReference>
<evidence type="ECO:0000259" key="2">
    <source>
        <dbReference type="PROSITE" id="PS50309"/>
    </source>
</evidence>
<dbReference type="CDD" id="cd17155">
    <property type="entry name" value="DCX_DCDC1"/>
    <property type="match status" value="1"/>
</dbReference>
<dbReference type="InterPro" id="IPR056415">
    <property type="entry name" value="DCX2_DCDC1"/>
</dbReference>
<dbReference type="PANTHER" id="PTHR46302">
    <property type="entry name" value="DOUBLECORTIN DOMAIN-CONTAINING PROTEIN 1"/>
    <property type="match status" value="1"/>
</dbReference>
<feature type="compositionally biased region" description="Low complexity" evidence="1">
    <location>
        <begin position="27"/>
        <end position="37"/>
    </location>
</feature>
<dbReference type="Pfam" id="PF25510">
    <property type="entry name" value="Ubiquitin_DCDC1"/>
    <property type="match status" value="1"/>
</dbReference>
<dbReference type="GO" id="GO:0030496">
    <property type="term" value="C:midbody"/>
    <property type="evidence" value="ECO:0007669"/>
    <property type="project" value="TreeGrafter"/>
</dbReference>
<feature type="compositionally biased region" description="Polar residues" evidence="1">
    <location>
        <begin position="1"/>
        <end position="18"/>
    </location>
</feature>
<dbReference type="InterPro" id="IPR043188">
    <property type="entry name" value="DCDC1"/>
</dbReference>
<protein>
    <submittedName>
        <fullName evidence="4">Doublecortin domain-containing protein 1</fullName>
    </submittedName>
</protein>
<dbReference type="Gene3D" id="2.80.10.50">
    <property type="match status" value="1"/>
</dbReference>
<dbReference type="CTD" id="341019"/>
<dbReference type="GO" id="GO:0035556">
    <property type="term" value="P:intracellular signal transduction"/>
    <property type="evidence" value="ECO:0007669"/>
    <property type="project" value="InterPro"/>
</dbReference>
<dbReference type="Gene3D" id="3.10.20.230">
    <property type="entry name" value="Doublecortin domain"/>
    <property type="match status" value="2"/>
</dbReference>
<dbReference type="InterPro" id="IPR057424">
    <property type="entry name" value="Ubiquitin_DCDC1"/>
</dbReference>
<dbReference type="InterPro" id="IPR003533">
    <property type="entry name" value="Doublecortin_dom"/>
</dbReference>
<dbReference type="PROSITE" id="PS50231">
    <property type="entry name" value="RICIN_B_LECTIN"/>
    <property type="match status" value="1"/>
</dbReference>
<dbReference type="KEGG" id="emc:129323446"/>
<gene>
    <name evidence="4" type="primary">DCDC1</name>
</gene>
<evidence type="ECO:0000313" key="4">
    <source>
        <dbReference type="RefSeq" id="XP_054825956.1"/>
    </source>
</evidence>
<feature type="domain" description="Doublecortin" evidence="2">
    <location>
        <begin position="953"/>
        <end position="997"/>
    </location>
</feature>
<dbReference type="CDD" id="cd17157">
    <property type="entry name" value="DCX2_DCDC5"/>
    <property type="match status" value="1"/>
</dbReference>
<proteinExistence type="predicted"/>
<dbReference type="RefSeq" id="XP_054825956.1">
    <property type="nucleotide sequence ID" value="XM_054969981.1"/>
</dbReference>
<dbReference type="GO" id="GO:1902412">
    <property type="term" value="P:regulation of mitotic cytokinesis"/>
    <property type="evidence" value="ECO:0007669"/>
    <property type="project" value="InterPro"/>
</dbReference>
<dbReference type="CDD" id="cd17158">
    <property type="entry name" value="DCX3_DCDC5"/>
    <property type="match status" value="1"/>
</dbReference>
<sequence>MENSKTESANSTHVLWSETSERDDRVSASQSSSYQSSVKTTAIKKKCPFSKNSEERQRKLLLGPKSHLQSSVVSGRSGLQDGLPHQIKSVQSSDRISELVSNKSNSTNNFCLISSSKRNRPVSAPPGQLRCLQFPCSKFHFAQKASEVCHLLKQQPWILRVTAFQNGTLNVFAKVAVAPSIKLLLEECTEKLKLNMAARRVFLADGTEALDAIDIPHDADVYISTGEPFSNPFKKIKDHLLLMKNTTWTLNGLVLPRDVKRRKVKPVLFKYMKKLAVKPSIRILVFKNCMGQDGYEITTSLDHIEKFLDICTMRLNLTLPAKYVYNMHGVKIEDLINVSLLDKCLQNSITPLHGPLWVSKGEGFSPFGAKMYIQGVLLALHQRLKSAKNYCEQVNFALDGQKEKIAVKGILSLKKEELYLEQDKVNKLIDELQAAIKSYKGHLSKLAPQLQAEQEQCASYVYKHIKEFPANTVRPQGLQLKVYENGKDTGETVVYFNKKEMESNCGNQLSVMLDRVLNMIHQRLQHSANFKPSGLSHFPTQLFDETGQEIRNPLLLQNEQKIWVSYGESYRSPLNPVLSLTFDRVTTAEKDGITVIYKTLLDPVVDLLPGYDNWEICVGIPANLHFTNYLENHYLETVEPDNHFIQYKNDPQMVLLLSVTVENMRKALHRGKDHHNLMSTSAVWPLSNMWLITKAGMILSRALVQSCLAVGYPIRAVMQDGIPLEGYKVNLQKRDKNNVYQYWKFGNDGCIHSKAYPEFVLTYLEELNVREEVTQMEYHTHPSAAHLGTGSNSAEEVLQNNVSNCNEKQLSGPLDAHLMPEAPLRENRQLTVALVRKLEEKHPKASAQRWAIKHEGTSKPGQWKQSKVENPLWNKLTYMWPVLPNGELNEAFDWPIEGMLIPNSPPLTKPASKKLDSYMPMRLKVLRNGEQDKSKAITILGPDCTTMVKKQCTMMLNLPFAARRLFTTKGLEIFLLKDLERDQMVYVSCGEQWIDPLLTVAQSKKFLKFSNLVSDITAVRAYCVMRNPKMSSPNPYLLLFRAKNSHAKSHLKVDKCCTAAKYNWQQNSYAFEEDCSFQKEKDEQFFESVELYQKYRHQPKQTKELQKSHHQHFEFRNGKIISCSFPNLVLGVENFDLHSGTEVVLLEKKCEDINQCWIWREDSRTFHLMTDPNLVLAVSMPNILNGYLKFPLEMQGCAVIVQKYNKCKNGAANQKWNYMETAKVFNAFYSTILDQEITAANYASICTFSVTSTEKIDQPGYYFLSPDRGKKVMICLACARAKRGKEELRKLSPSTVFFCASGSEEGDSFSMWPFKCLNVKKINLSTSDAEATLHYLEELLASLRTETSSQTISEKMSLAVNQKAVKIIAYRNGAGHQNGQLIIGSTFPMLLSLCTKQLELNRTACRLYTSDGTLVLTQEDLILRAVNDFFRKQESKEREGGRISVPGLEGNPAEEMNTKCTSSLITPNSLIDDHLLTIILKNPIEVWVSSGEPFLPSDTLQNSERRKRQNWLEKDKILADLEAMKHKMRQLQGRRKTKLQPANMVPTKSPLQPVVIEGGWTEETQEEMKLMENIIHTEMHLSEIQALQFKRSSPFSPKLLAKSHSSLYNQPSTKRVWVYMNGYKPEQGVHAWGKTIAELLDNCTTQLKMPQPAKALYTPDGDLLQSWDEIERDMVLCVSTGHPFMNRKAMKHDVEVRALYSRIRKQQGPEATDIIVSPARKMITQVVS</sequence>
<feature type="region of interest" description="Disordered" evidence="1">
    <location>
        <begin position="845"/>
        <end position="865"/>
    </location>
</feature>
<name>A0AA97IUR4_EUBMA</name>
<dbReference type="SUPFAM" id="SSF89837">
    <property type="entry name" value="Doublecortin (DC)"/>
    <property type="match status" value="4"/>
</dbReference>
<dbReference type="PROSITE" id="PS50309">
    <property type="entry name" value="DC"/>
    <property type="match status" value="1"/>
</dbReference>
<feature type="region of interest" description="Disordered" evidence="1">
    <location>
        <begin position="61"/>
        <end position="83"/>
    </location>
</feature>
<dbReference type="SMART" id="SM00537">
    <property type="entry name" value="DCX"/>
    <property type="match status" value="2"/>
</dbReference>